<sequence>MSGITKSFPGVRALDGVDLDVQAGEVHCLLGQNGAGKSTLIKVLAGAHQPDEGAITWRGDRVVLRSPIAAMRLGIATIYQELDLVEGLSVAENVFLGHEPTAAGFVVRGRDAKASTAALLKRLGHGEISPGTLVADLSAAGRQIVSMARALSHDVRLIVMDEPSAALDPDEVDNLFRIVGDLTAEGVAVVYISHRLEEIRRIGDRVTVLKDGRAVAGGLPAKDTPTRDVVALMTGRNVEYVFPDRPLSAPRTDPVLTVRNLSREGEFAPLDLEIRPGEIVGLAGLVGSGRSEILETIYGARKPTTGQVTLSGKELRPGSVRSAVRAGLGLAPEERKAQALLMLESVTRNVSVSSMSRYSYGGWLNRTAEREAAHRATRELSLRPDNPAVPVRTLSGGNQQKAVLARWLLRGCKVLLLDEPTRGVDVGARAELYAVIRRLADDGLAVLLVSSEVPEVLGLADRVLVLREGRVVHESPARDLDEHRVLDLVMEGTPA</sequence>
<name>A0ACD5AKA3_9ACTN</name>
<reference evidence="1" key="1">
    <citation type="journal article" date="2025" name="Int. J. Syst. Evol. Microbiol.">
        <title>Streptomyces citrinus sp. nov., with yellow diffusible pigment.</title>
        <authorList>
            <person name="He Y."/>
            <person name="Yang E."/>
            <person name="Xu J."/>
            <person name="Sun Y."/>
            <person name="Sun L."/>
        </authorList>
    </citation>
    <scope>NUCLEOTIDE SEQUENCE</scope>
    <source>
        <strain evidence="1">Q6</strain>
    </source>
</reference>
<dbReference type="EMBL" id="CP146022">
    <property type="protein sequence ID" value="WWQ67686.1"/>
    <property type="molecule type" value="Genomic_DNA"/>
</dbReference>
<proteinExistence type="predicted"/>
<dbReference type="Proteomes" id="UP001432251">
    <property type="component" value="Chromosome"/>
</dbReference>
<gene>
    <name evidence="1" type="ORF">V2W30_33040</name>
</gene>
<evidence type="ECO:0000313" key="1">
    <source>
        <dbReference type="EMBL" id="WWQ67686.1"/>
    </source>
</evidence>
<accession>A0ACD5AKA3</accession>
<keyword evidence="1" id="KW-0547">Nucleotide-binding</keyword>
<keyword evidence="2" id="KW-1185">Reference proteome</keyword>
<organism evidence="1 2">
    <name type="scientific">Streptomyces citrinus</name>
    <dbReference type="NCBI Taxonomy" id="3118173"/>
    <lineage>
        <taxon>Bacteria</taxon>
        <taxon>Bacillati</taxon>
        <taxon>Actinomycetota</taxon>
        <taxon>Actinomycetes</taxon>
        <taxon>Kitasatosporales</taxon>
        <taxon>Streptomycetaceae</taxon>
        <taxon>Streptomyces</taxon>
    </lineage>
</organism>
<evidence type="ECO:0000313" key="2">
    <source>
        <dbReference type="Proteomes" id="UP001432251"/>
    </source>
</evidence>
<keyword evidence="1" id="KW-0067">ATP-binding</keyword>
<protein>
    <submittedName>
        <fullName evidence="1">Sugar ABC transporter ATP-binding protein</fullName>
    </submittedName>
</protein>